<comment type="caution">
    <text evidence="10">The sequence shown here is derived from an EMBL/GenBank/DDBJ whole genome shotgun (WGS) entry which is preliminary data.</text>
</comment>
<gene>
    <name evidence="10" type="ORF">P4O66_000422</name>
</gene>
<keyword evidence="5" id="KW-0114">cAMP</keyword>
<evidence type="ECO:0000256" key="7">
    <source>
        <dbReference type="ARBA" id="ARBA00033684"/>
    </source>
</evidence>
<evidence type="ECO:0000256" key="2">
    <source>
        <dbReference type="ARBA" id="ARBA00022535"/>
    </source>
</evidence>
<name>A0AAD8ZK26_9TELE</name>
<evidence type="ECO:0000259" key="9">
    <source>
        <dbReference type="PROSITE" id="PS51845"/>
    </source>
</evidence>
<comment type="catalytic activity">
    <reaction evidence="8">
        <text>a nucleoside 3',5'-cyclic phosphate + H2O = a nucleoside 5'-phosphate + H(+)</text>
        <dbReference type="Rhea" id="RHEA:14653"/>
        <dbReference type="ChEBI" id="CHEBI:15377"/>
        <dbReference type="ChEBI" id="CHEBI:15378"/>
        <dbReference type="ChEBI" id="CHEBI:57867"/>
        <dbReference type="ChEBI" id="CHEBI:58464"/>
        <dbReference type="EC" id="3.1.4.17"/>
    </reaction>
    <physiologicalReaction direction="left-to-right" evidence="8">
        <dbReference type="Rhea" id="RHEA:14654"/>
    </physiologicalReaction>
</comment>
<dbReference type="AlphaFoldDB" id="A0AAD8ZK26"/>
<comment type="similarity">
    <text evidence="1">Belongs to the cyclic nucleotide phosphodiesterase family. PDE1 subfamily.</text>
</comment>
<dbReference type="PANTHER" id="PTHR11347">
    <property type="entry name" value="CYCLIC NUCLEOTIDE PHOSPHODIESTERASE"/>
    <property type="match status" value="1"/>
</dbReference>
<protein>
    <recommendedName>
        <fullName evidence="9">PDEase domain-containing protein</fullName>
    </recommendedName>
</protein>
<evidence type="ECO:0000256" key="1">
    <source>
        <dbReference type="ARBA" id="ARBA00010664"/>
    </source>
</evidence>
<evidence type="ECO:0000256" key="3">
    <source>
        <dbReference type="ARBA" id="ARBA00022723"/>
    </source>
</evidence>
<evidence type="ECO:0000256" key="6">
    <source>
        <dbReference type="ARBA" id="ARBA00033675"/>
    </source>
</evidence>
<evidence type="ECO:0000256" key="4">
    <source>
        <dbReference type="ARBA" id="ARBA00022801"/>
    </source>
</evidence>
<dbReference type="PROSITE" id="PS51845">
    <property type="entry name" value="PDEASE_I_2"/>
    <property type="match status" value="1"/>
</dbReference>
<dbReference type="InterPro" id="IPR013706">
    <property type="entry name" value="PDE1_N"/>
</dbReference>
<evidence type="ECO:0000256" key="5">
    <source>
        <dbReference type="ARBA" id="ARBA00023149"/>
    </source>
</evidence>
<evidence type="ECO:0000313" key="11">
    <source>
        <dbReference type="Proteomes" id="UP001239994"/>
    </source>
</evidence>
<keyword evidence="2" id="KW-0140">cGMP</keyword>
<dbReference type="GO" id="GO:0004114">
    <property type="term" value="F:3',5'-cyclic-nucleotide phosphodiesterase activity"/>
    <property type="evidence" value="ECO:0007669"/>
    <property type="project" value="UniProtKB-EC"/>
</dbReference>
<keyword evidence="11" id="KW-1185">Reference proteome</keyword>
<keyword evidence="3" id="KW-0479">Metal-binding</keyword>
<dbReference type="Gene3D" id="1.10.1300.10">
    <property type="entry name" value="3'5'-cyclic nucleotide phosphodiesterase, catalytic domain"/>
    <property type="match status" value="1"/>
</dbReference>
<comment type="catalytic activity">
    <reaction evidence="7">
        <text>3',5'-cyclic GMP + H2O = GMP + H(+)</text>
        <dbReference type="Rhea" id="RHEA:16957"/>
        <dbReference type="ChEBI" id="CHEBI:15377"/>
        <dbReference type="ChEBI" id="CHEBI:15378"/>
        <dbReference type="ChEBI" id="CHEBI:57746"/>
        <dbReference type="ChEBI" id="CHEBI:58115"/>
    </reaction>
    <physiologicalReaction direction="left-to-right" evidence="7">
        <dbReference type="Rhea" id="RHEA:16958"/>
    </physiologicalReaction>
</comment>
<dbReference type="SUPFAM" id="SSF109604">
    <property type="entry name" value="HD-domain/PDEase-like"/>
    <property type="match status" value="1"/>
</dbReference>
<dbReference type="InterPro" id="IPR002073">
    <property type="entry name" value="PDEase_catalytic_dom"/>
</dbReference>
<accession>A0AAD8ZK26</accession>
<feature type="domain" description="PDEase" evidence="9">
    <location>
        <begin position="420"/>
        <end position="615"/>
    </location>
</feature>
<evidence type="ECO:0000256" key="8">
    <source>
        <dbReference type="ARBA" id="ARBA00033709"/>
    </source>
</evidence>
<evidence type="ECO:0000313" key="10">
    <source>
        <dbReference type="EMBL" id="KAK1799541.1"/>
    </source>
</evidence>
<dbReference type="GO" id="GO:0046872">
    <property type="term" value="F:metal ion binding"/>
    <property type="evidence" value="ECO:0007669"/>
    <property type="project" value="UniProtKB-KW"/>
</dbReference>
<comment type="catalytic activity">
    <reaction evidence="6">
        <text>3',5'-cyclic AMP + H2O = AMP + H(+)</text>
        <dbReference type="Rhea" id="RHEA:25277"/>
        <dbReference type="ChEBI" id="CHEBI:15377"/>
        <dbReference type="ChEBI" id="CHEBI:15378"/>
        <dbReference type="ChEBI" id="CHEBI:58165"/>
        <dbReference type="ChEBI" id="CHEBI:456215"/>
    </reaction>
    <physiologicalReaction direction="left-to-right" evidence="6">
        <dbReference type="Rhea" id="RHEA:25278"/>
    </physiologicalReaction>
</comment>
<dbReference type="GO" id="GO:0007165">
    <property type="term" value="P:signal transduction"/>
    <property type="evidence" value="ECO:0007669"/>
    <property type="project" value="InterPro"/>
</dbReference>
<proteinExistence type="inferred from homology"/>
<dbReference type="EMBL" id="JAROKS010000011">
    <property type="protein sequence ID" value="KAK1799541.1"/>
    <property type="molecule type" value="Genomic_DNA"/>
</dbReference>
<dbReference type="Proteomes" id="UP001239994">
    <property type="component" value="Unassembled WGS sequence"/>
</dbReference>
<dbReference type="Pfam" id="PF08499">
    <property type="entry name" value="PDEase_I_N"/>
    <property type="match status" value="1"/>
</dbReference>
<organism evidence="10 11">
    <name type="scientific">Electrophorus voltai</name>
    <dbReference type="NCBI Taxonomy" id="2609070"/>
    <lineage>
        <taxon>Eukaryota</taxon>
        <taxon>Metazoa</taxon>
        <taxon>Chordata</taxon>
        <taxon>Craniata</taxon>
        <taxon>Vertebrata</taxon>
        <taxon>Euteleostomi</taxon>
        <taxon>Actinopterygii</taxon>
        <taxon>Neopterygii</taxon>
        <taxon>Teleostei</taxon>
        <taxon>Ostariophysi</taxon>
        <taxon>Gymnotiformes</taxon>
        <taxon>Gymnotoidei</taxon>
        <taxon>Gymnotidae</taxon>
        <taxon>Electrophorus</taxon>
    </lineage>
</organism>
<keyword evidence="4" id="KW-0378">Hydrolase</keyword>
<reference evidence="10" key="1">
    <citation type="submission" date="2023-03" db="EMBL/GenBank/DDBJ databases">
        <title>Electrophorus voltai genome.</title>
        <authorList>
            <person name="Bian C."/>
        </authorList>
    </citation>
    <scope>NUCLEOTIDE SEQUENCE</scope>
    <source>
        <strain evidence="10">CB-2022</strain>
        <tissue evidence="10">Muscle</tissue>
    </source>
</reference>
<dbReference type="InterPro" id="IPR036971">
    <property type="entry name" value="PDEase_catalytic_dom_sf"/>
</dbReference>
<sequence length="615" mass="70050">MLPDISIDASLIKYSGTNSTAVLEAYSNQLSALSTASDFTDKLGSILVSLKGVTNAVGIGALGISFILDLAVTCLETRSESTMNMLHRVFAEEKASDVRDTMYEYMKRFRMHLHDPVEALEDTKHLEKRLSEQLTRLRNSMLHDNHMSSRSMKQWANGAAFHCQMLIHVARLKTENMSSHFNVYLSSVHAAIDFYQNDLQDLLKKYKDYKHSTLSVLPFWGWFLTEFDEFNLYSHSIRDVETGRSLDFFYGSPWSDSLVEYVNYMFTNWSQIKELNEYFTNLKENLEGDCASCSAPFGTRASSKIHKSATLPCMVPTMAHEQLPTQQRAFSLVGLCTSRVIIRGFWSFFVQMAELIKVKQKHLQTPLSRLKCMIRDIDESNVDYEQFKKNLEYTASLLEALYRDETRQSLDMEDQLQELRPDSVPKEVHNWLASTFMQQARRPLRYPDYKPSFRSIVHAVQAGIFVERMFRKMSSTAMTDQPLAVVNCLRVPISCLMSFLCELEQGYNKHNNPYHCQTHAADVTQTLHCLLLRTGLVVQYLEIEIFLKVKTKKIVAGAEPGTGNKMRTGLEVGMGLLARAGTGRSLSRVMVPWTAQDTRMASLTAQLAGYGDDTL</sequence>